<accession>A0A1P8JYM6</accession>
<dbReference type="AlphaFoldDB" id="A0A1P8JYM6"/>
<dbReference type="OrthoDB" id="6836758at2"/>
<gene>
    <name evidence="1" type="ORF">RD110_17950</name>
</gene>
<evidence type="ECO:0000313" key="1">
    <source>
        <dbReference type="EMBL" id="APW38859.1"/>
    </source>
</evidence>
<dbReference type="RefSeq" id="WP_076200797.1">
    <property type="nucleotide sequence ID" value="NZ_CP019236.1"/>
</dbReference>
<name>A0A1P8JYM6_9BURK</name>
<dbReference type="Gene3D" id="3.40.50.12500">
    <property type="match status" value="1"/>
</dbReference>
<protein>
    <recommendedName>
        <fullName evidence="3">Asp/Glu/hydantoin racemase</fullName>
    </recommendedName>
</protein>
<keyword evidence="2" id="KW-1185">Reference proteome</keyword>
<dbReference type="PIRSF" id="PIRSF015736">
    <property type="entry name" value="MI"/>
    <property type="match status" value="1"/>
</dbReference>
<dbReference type="InterPro" id="IPR026286">
    <property type="entry name" value="MaiA/AMDase"/>
</dbReference>
<dbReference type="STRING" id="1842727.RD110_17950"/>
<reference evidence="1 2" key="1">
    <citation type="submission" date="2017-01" db="EMBL/GenBank/DDBJ databases">
        <authorList>
            <person name="Mah S.A."/>
            <person name="Swanson W.J."/>
            <person name="Moy G.W."/>
            <person name="Vacquier V.D."/>
        </authorList>
    </citation>
    <scope>NUCLEOTIDE SEQUENCE [LARGE SCALE GENOMIC DNA]</scope>
    <source>
        <strain evidence="1 2">DCY110</strain>
    </source>
</reference>
<proteinExistence type="predicted"/>
<organism evidence="1 2">
    <name type="scientific">Rhodoferax koreensis</name>
    <dbReference type="NCBI Taxonomy" id="1842727"/>
    <lineage>
        <taxon>Bacteria</taxon>
        <taxon>Pseudomonadati</taxon>
        <taxon>Pseudomonadota</taxon>
        <taxon>Betaproteobacteria</taxon>
        <taxon>Burkholderiales</taxon>
        <taxon>Comamonadaceae</taxon>
        <taxon>Rhodoferax</taxon>
    </lineage>
</organism>
<sequence>MPVPGASPSPRELIAAPTKFVGFITPSANTVVERVTLAILRDFPEVSPHFSRTAVVGAVDPFPTSYDYDSMLAAAKLLGDAHLDAIVWNGSKGGNVGFALDHDLIARITALTGAPATTTTLAIESVFKADGVTRFGLVSPYVDAYAQRIQDTFGREGYTCVASANSGLKDNFSFSTVPEDDIVAMLRQVARAKPEAVITFCTNFAAAPLVAEMEAELGIPIYDSVSMAVWHALKLVGVDTARGKAWGRVFERR</sequence>
<dbReference type="Pfam" id="PF17645">
    <property type="entry name" value="Amdase"/>
    <property type="match status" value="1"/>
</dbReference>
<dbReference type="EMBL" id="CP019236">
    <property type="protein sequence ID" value="APW38859.1"/>
    <property type="molecule type" value="Genomic_DNA"/>
</dbReference>
<evidence type="ECO:0008006" key="3">
    <source>
        <dbReference type="Google" id="ProtNLM"/>
    </source>
</evidence>
<dbReference type="KEGG" id="rhy:RD110_17950"/>
<dbReference type="PANTHER" id="PTHR40267:SF1">
    <property type="entry name" value="BLR3294 PROTEIN"/>
    <property type="match status" value="1"/>
</dbReference>
<dbReference type="Proteomes" id="UP000186609">
    <property type="component" value="Chromosome"/>
</dbReference>
<evidence type="ECO:0000313" key="2">
    <source>
        <dbReference type="Proteomes" id="UP000186609"/>
    </source>
</evidence>
<dbReference type="PANTHER" id="PTHR40267">
    <property type="entry name" value="BLR3294 PROTEIN"/>
    <property type="match status" value="1"/>
</dbReference>
<dbReference type="InterPro" id="IPR053714">
    <property type="entry name" value="Iso_Racemase_Enz_sf"/>
</dbReference>